<dbReference type="InterPro" id="IPR043732">
    <property type="entry name" value="DUF5675"/>
</dbReference>
<evidence type="ECO:0000313" key="3">
    <source>
        <dbReference type="Proteomes" id="UP000234639"/>
    </source>
</evidence>
<dbReference type="AlphaFoldDB" id="A0A2I1N8A5"/>
<name>A0A2I1N8A5_9BACT</name>
<protein>
    <recommendedName>
        <fullName evidence="1">DUF5675 domain-containing protein</fullName>
    </recommendedName>
</protein>
<sequence length="140" mass="15877">MKKMIIKRIEEIKDATIGVFSIFDELGDELLTGYTLEPEGPDTTVSNQDKRIPQGRYNAVWSYSPKFKRKLPLLFNEAVSKDRRILIHQGRYGSDTSGCIIIGSDLGKNGIFNSIKKFKEFLEVIKFDDFIVEIDNAGAI</sequence>
<evidence type="ECO:0000313" key="2">
    <source>
        <dbReference type="EMBL" id="PKZ28606.1"/>
    </source>
</evidence>
<comment type="caution">
    <text evidence="2">The sequence shown here is derived from an EMBL/GenBank/DDBJ whole genome shotgun (WGS) entry which is preliminary data.</text>
</comment>
<accession>A0A2I1N8A5</accession>
<dbReference type="RefSeq" id="WP_101637733.1">
    <property type="nucleotide sequence ID" value="NZ_PKHU01000021.1"/>
</dbReference>
<dbReference type="Proteomes" id="UP000234639">
    <property type="component" value="Unassembled WGS sequence"/>
</dbReference>
<feature type="domain" description="DUF5675" evidence="1">
    <location>
        <begin position="6"/>
        <end position="126"/>
    </location>
</feature>
<evidence type="ECO:0000259" key="1">
    <source>
        <dbReference type="Pfam" id="PF18925"/>
    </source>
</evidence>
<reference evidence="2 3" key="1">
    <citation type="submission" date="2017-12" db="EMBL/GenBank/DDBJ databases">
        <title>Phylogenetic diversity of female urinary microbiome.</title>
        <authorList>
            <person name="Thomas-White K."/>
            <person name="Wolfe A.J."/>
        </authorList>
    </citation>
    <scope>NUCLEOTIDE SEQUENCE [LARGE SCALE GENOMIC DNA]</scope>
    <source>
        <strain evidence="2 3">UMB0112</strain>
    </source>
</reference>
<dbReference type="Pfam" id="PF18925">
    <property type="entry name" value="DUF5675"/>
    <property type="match status" value="1"/>
</dbReference>
<gene>
    <name evidence="2" type="ORF">CYJ41_08195</name>
</gene>
<proteinExistence type="predicted"/>
<dbReference type="EMBL" id="PKHU01000021">
    <property type="protein sequence ID" value="PKZ28606.1"/>
    <property type="molecule type" value="Genomic_DNA"/>
</dbReference>
<organism evidence="2 3">
    <name type="scientific">Campylobacter ureolyticus</name>
    <dbReference type="NCBI Taxonomy" id="827"/>
    <lineage>
        <taxon>Bacteria</taxon>
        <taxon>Pseudomonadati</taxon>
        <taxon>Campylobacterota</taxon>
        <taxon>Epsilonproteobacteria</taxon>
        <taxon>Campylobacterales</taxon>
        <taxon>Campylobacteraceae</taxon>
        <taxon>Campylobacter</taxon>
    </lineage>
</organism>